<gene>
    <name evidence="1" type="ORF">JQ615_39345</name>
</gene>
<sequence length="100" mass="10874">MQRIVLEGDAFEANDSSSADIKKATDEAMFASDAAANELLSVTPTTLAGILALLRHATEFDGDGIQFPDRVHDEERDIIRSWQFFLIEHAAAALADRVAA</sequence>
<dbReference type="Proteomes" id="UP001315278">
    <property type="component" value="Unassembled WGS sequence"/>
</dbReference>
<evidence type="ECO:0000313" key="2">
    <source>
        <dbReference type="Proteomes" id="UP001315278"/>
    </source>
</evidence>
<reference evidence="2" key="1">
    <citation type="journal article" date="2021" name="ISME J.">
        <title>Evolutionary origin and ecological implication of a unique nif island in free-living Bradyrhizobium lineages.</title>
        <authorList>
            <person name="Tao J."/>
        </authorList>
    </citation>
    <scope>NUCLEOTIDE SEQUENCE [LARGE SCALE GENOMIC DNA]</scope>
    <source>
        <strain evidence="2">SZCCT0434</strain>
    </source>
</reference>
<organism evidence="1 2">
    <name type="scientific">Bradyrhizobium jicamae</name>
    <dbReference type="NCBI Taxonomy" id="280332"/>
    <lineage>
        <taxon>Bacteria</taxon>
        <taxon>Pseudomonadati</taxon>
        <taxon>Pseudomonadota</taxon>
        <taxon>Alphaproteobacteria</taxon>
        <taxon>Hyphomicrobiales</taxon>
        <taxon>Nitrobacteraceae</taxon>
        <taxon>Bradyrhizobium</taxon>
    </lineage>
</organism>
<keyword evidence="2" id="KW-1185">Reference proteome</keyword>
<name>A0ABS5FX83_9BRAD</name>
<protein>
    <submittedName>
        <fullName evidence="1">Uncharacterized protein</fullName>
    </submittedName>
</protein>
<dbReference type="EMBL" id="JAFCJH010000081">
    <property type="protein sequence ID" value="MBR0801420.1"/>
    <property type="molecule type" value="Genomic_DNA"/>
</dbReference>
<evidence type="ECO:0000313" key="1">
    <source>
        <dbReference type="EMBL" id="MBR0801420.1"/>
    </source>
</evidence>
<accession>A0ABS5FX83</accession>
<dbReference type="RefSeq" id="WP_212495454.1">
    <property type="nucleotide sequence ID" value="NZ_JAFCJH010000081.1"/>
</dbReference>
<proteinExistence type="predicted"/>
<comment type="caution">
    <text evidence="1">The sequence shown here is derived from an EMBL/GenBank/DDBJ whole genome shotgun (WGS) entry which is preliminary data.</text>
</comment>